<evidence type="ECO:0000256" key="4">
    <source>
        <dbReference type="ARBA" id="ARBA00022827"/>
    </source>
</evidence>
<dbReference type="Pfam" id="PF02770">
    <property type="entry name" value="Acyl-CoA_dh_M"/>
    <property type="match status" value="1"/>
</dbReference>
<dbReference type="InterPro" id="IPR009100">
    <property type="entry name" value="AcylCoA_DH/oxidase_NM_dom_sf"/>
</dbReference>
<gene>
    <name evidence="9" type="ORF">OEG84_24255</name>
</gene>
<keyword evidence="3 5" id="KW-0285">Flavoprotein</keyword>
<feature type="domain" description="Acyl-CoA oxidase/dehydrogenase middle" evidence="7">
    <location>
        <begin position="124"/>
        <end position="220"/>
    </location>
</feature>
<name>A0ABT3ZFZ0_9HYPH</name>
<dbReference type="InterPro" id="IPR009075">
    <property type="entry name" value="AcylCo_DH/oxidase_C"/>
</dbReference>
<feature type="domain" description="Acyl-CoA dehydrogenase/oxidase N-terminal" evidence="8">
    <location>
        <begin position="7"/>
        <end position="120"/>
    </location>
</feature>
<dbReference type="PANTHER" id="PTHR43884">
    <property type="entry name" value="ACYL-COA DEHYDROGENASE"/>
    <property type="match status" value="1"/>
</dbReference>
<dbReference type="Gene3D" id="1.10.540.10">
    <property type="entry name" value="Acyl-CoA dehydrogenase/oxidase, N-terminal domain"/>
    <property type="match status" value="1"/>
</dbReference>
<keyword evidence="5" id="KW-0560">Oxidoreductase</keyword>
<sequence>MINPYFSDELTMLRDQIRRFVEAEIVPHGDAWEEAGKVPREVFAKMGELGFLGMRYPEQYGGADLDTMASVVLAEELGRCTFGGFSADLLVHTDMASPHLANVGTPEQMARWMPGITSGKSICAVAVTEPGAGSDVAGMRTRAIRDGNGWLINGTKMFITNGVHGDLFFVAAKTNTEAKGSRGVTIFAVEQGTSGFSVGKKLNKTGWLCSDTAELVFDNVRVTGDQILGEVDQGFYAIMKNFQNERTVLGAMAMGEAQKAIELTLDYVRDRPAFGGVLWDKQVIRQRLAERAAQVEAGRQLVYSAAWKDARGMECVKEVSMVKAYCGDLVNKVLYDCVQFHGGMGYMRETPVERMSRDARIHAIGGGATEVMLEEIAKRL</sequence>
<dbReference type="PIRSF" id="PIRSF016578">
    <property type="entry name" value="HsaA"/>
    <property type="match status" value="1"/>
</dbReference>
<comment type="cofactor">
    <cofactor evidence="1 5">
        <name>FAD</name>
        <dbReference type="ChEBI" id="CHEBI:57692"/>
    </cofactor>
</comment>
<feature type="domain" description="Acyl-CoA dehydrogenase/oxidase C-terminal" evidence="6">
    <location>
        <begin position="232"/>
        <end position="380"/>
    </location>
</feature>
<evidence type="ECO:0000256" key="2">
    <source>
        <dbReference type="ARBA" id="ARBA00009347"/>
    </source>
</evidence>
<dbReference type="InterPro" id="IPR036250">
    <property type="entry name" value="AcylCo_DH-like_C"/>
</dbReference>
<evidence type="ECO:0000256" key="1">
    <source>
        <dbReference type="ARBA" id="ARBA00001974"/>
    </source>
</evidence>
<organism evidence="9 10">
    <name type="scientific">Hoeflea algicola</name>
    <dbReference type="NCBI Taxonomy" id="2983763"/>
    <lineage>
        <taxon>Bacteria</taxon>
        <taxon>Pseudomonadati</taxon>
        <taxon>Pseudomonadota</taxon>
        <taxon>Alphaproteobacteria</taxon>
        <taxon>Hyphomicrobiales</taxon>
        <taxon>Rhizobiaceae</taxon>
        <taxon>Hoeflea</taxon>
    </lineage>
</organism>
<dbReference type="InterPro" id="IPR006091">
    <property type="entry name" value="Acyl-CoA_Oxase/DH_mid-dom"/>
</dbReference>
<evidence type="ECO:0000259" key="8">
    <source>
        <dbReference type="Pfam" id="PF02771"/>
    </source>
</evidence>
<evidence type="ECO:0000259" key="7">
    <source>
        <dbReference type="Pfam" id="PF02770"/>
    </source>
</evidence>
<dbReference type="Pfam" id="PF02771">
    <property type="entry name" value="Acyl-CoA_dh_N"/>
    <property type="match status" value="1"/>
</dbReference>
<dbReference type="PROSITE" id="PS00072">
    <property type="entry name" value="ACYL_COA_DH_1"/>
    <property type="match status" value="1"/>
</dbReference>
<comment type="similarity">
    <text evidence="2 5">Belongs to the acyl-CoA dehydrogenase family.</text>
</comment>
<dbReference type="SUPFAM" id="SSF47203">
    <property type="entry name" value="Acyl-CoA dehydrogenase C-terminal domain-like"/>
    <property type="match status" value="1"/>
</dbReference>
<dbReference type="PROSITE" id="PS00073">
    <property type="entry name" value="ACYL_COA_DH_2"/>
    <property type="match status" value="1"/>
</dbReference>
<evidence type="ECO:0000256" key="5">
    <source>
        <dbReference type="RuleBase" id="RU362125"/>
    </source>
</evidence>
<evidence type="ECO:0000313" key="9">
    <source>
        <dbReference type="EMBL" id="MCY0150725.1"/>
    </source>
</evidence>
<dbReference type="PANTHER" id="PTHR43884:SF12">
    <property type="entry name" value="ISOVALERYL-COA DEHYDROGENASE, MITOCHONDRIAL-RELATED"/>
    <property type="match status" value="1"/>
</dbReference>
<keyword evidence="4 5" id="KW-0274">FAD</keyword>
<keyword evidence="10" id="KW-1185">Reference proteome</keyword>
<dbReference type="InterPro" id="IPR037069">
    <property type="entry name" value="AcylCoA_DH/ox_N_sf"/>
</dbReference>
<dbReference type="Gene3D" id="2.40.110.10">
    <property type="entry name" value="Butyryl-CoA Dehydrogenase, subunit A, domain 2"/>
    <property type="match status" value="1"/>
</dbReference>
<reference evidence="9" key="1">
    <citation type="submission" date="2022-10" db="EMBL/GenBank/DDBJ databases">
        <title>Hoeflea sp. G2-23, isolated from marine algae.</title>
        <authorList>
            <person name="Kristyanto S."/>
            <person name="Kim J.M."/>
            <person name="Jeon C.O."/>
        </authorList>
    </citation>
    <scope>NUCLEOTIDE SEQUENCE</scope>
    <source>
        <strain evidence="9">G2-23</strain>
    </source>
</reference>
<accession>A0ABT3ZFZ0</accession>
<comment type="caution">
    <text evidence="9">The sequence shown here is derived from an EMBL/GenBank/DDBJ whole genome shotgun (WGS) entry which is preliminary data.</text>
</comment>
<dbReference type="SUPFAM" id="SSF56645">
    <property type="entry name" value="Acyl-CoA dehydrogenase NM domain-like"/>
    <property type="match status" value="1"/>
</dbReference>
<dbReference type="Pfam" id="PF00441">
    <property type="entry name" value="Acyl-CoA_dh_1"/>
    <property type="match status" value="1"/>
</dbReference>
<dbReference type="InterPro" id="IPR006089">
    <property type="entry name" value="Acyl-CoA_DH_CS"/>
</dbReference>
<dbReference type="RefSeq" id="WP_267656446.1">
    <property type="nucleotide sequence ID" value="NZ_JAOVZR010000003.1"/>
</dbReference>
<dbReference type="InterPro" id="IPR013786">
    <property type="entry name" value="AcylCoA_DH/ox_N"/>
</dbReference>
<dbReference type="Proteomes" id="UP001073227">
    <property type="component" value="Unassembled WGS sequence"/>
</dbReference>
<dbReference type="Gene3D" id="1.20.140.10">
    <property type="entry name" value="Butyryl-CoA Dehydrogenase, subunit A, domain 3"/>
    <property type="match status" value="1"/>
</dbReference>
<evidence type="ECO:0000313" key="10">
    <source>
        <dbReference type="Proteomes" id="UP001073227"/>
    </source>
</evidence>
<dbReference type="EMBL" id="JAOVZR010000003">
    <property type="protein sequence ID" value="MCY0150725.1"/>
    <property type="molecule type" value="Genomic_DNA"/>
</dbReference>
<dbReference type="InterPro" id="IPR046373">
    <property type="entry name" value="Acyl-CoA_Oxase/DH_mid-dom_sf"/>
</dbReference>
<protein>
    <submittedName>
        <fullName evidence="9">Acyl-CoA dehydrogenase family protein</fullName>
    </submittedName>
</protein>
<evidence type="ECO:0000256" key="3">
    <source>
        <dbReference type="ARBA" id="ARBA00022630"/>
    </source>
</evidence>
<evidence type="ECO:0000259" key="6">
    <source>
        <dbReference type="Pfam" id="PF00441"/>
    </source>
</evidence>
<proteinExistence type="inferred from homology"/>